<dbReference type="SMART" id="SM00409">
    <property type="entry name" value="IG"/>
    <property type="match status" value="2"/>
</dbReference>
<evidence type="ECO:0000259" key="2">
    <source>
        <dbReference type="PROSITE" id="PS50835"/>
    </source>
</evidence>
<dbReference type="PANTHER" id="PTHR23279:SF36">
    <property type="entry name" value="DEFECTIVE PROBOSCIS EXTENSION RESPONSE 9, ISOFORM A"/>
    <property type="match status" value="1"/>
</dbReference>
<dbReference type="PROSITE" id="PS50835">
    <property type="entry name" value="IG_LIKE"/>
    <property type="match status" value="2"/>
</dbReference>
<comment type="caution">
    <text evidence="3">The sequence shown here is derived from an EMBL/GenBank/DDBJ whole genome shotgun (WGS) entry which is preliminary data.</text>
</comment>
<dbReference type="AlphaFoldDB" id="A0A433UBI6"/>
<dbReference type="Gene3D" id="2.60.40.10">
    <property type="entry name" value="Immunoglobulins"/>
    <property type="match status" value="2"/>
</dbReference>
<dbReference type="PANTHER" id="PTHR23279">
    <property type="entry name" value="DEFECTIVE PROBOSCIS EXTENSION RESPONSE DPR -RELATED"/>
    <property type="match status" value="1"/>
</dbReference>
<organism evidence="3 4">
    <name type="scientific">Elysia chlorotica</name>
    <name type="common">Eastern emerald elysia</name>
    <name type="synonym">Sea slug</name>
    <dbReference type="NCBI Taxonomy" id="188477"/>
    <lineage>
        <taxon>Eukaryota</taxon>
        <taxon>Metazoa</taxon>
        <taxon>Spiralia</taxon>
        <taxon>Lophotrochozoa</taxon>
        <taxon>Mollusca</taxon>
        <taxon>Gastropoda</taxon>
        <taxon>Heterobranchia</taxon>
        <taxon>Euthyneura</taxon>
        <taxon>Panpulmonata</taxon>
        <taxon>Sacoglossa</taxon>
        <taxon>Placobranchoidea</taxon>
        <taxon>Plakobranchidae</taxon>
        <taxon>Elysia</taxon>
    </lineage>
</organism>
<dbReference type="SUPFAM" id="SSF48726">
    <property type="entry name" value="Immunoglobulin"/>
    <property type="match status" value="2"/>
</dbReference>
<dbReference type="Pfam" id="PF13927">
    <property type="entry name" value="Ig_3"/>
    <property type="match status" value="1"/>
</dbReference>
<dbReference type="InterPro" id="IPR013783">
    <property type="entry name" value="Ig-like_fold"/>
</dbReference>
<dbReference type="GO" id="GO:0050808">
    <property type="term" value="P:synapse organization"/>
    <property type="evidence" value="ECO:0007669"/>
    <property type="project" value="TreeGrafter"/>
</dbReference>
<feature type="domain" description="Ig-like" evidence="2">
    <location>
        <begin position="158"/>
        <end position="237"/>
    </location>
</feature>
<dbReference type="InterPro" id="IPR003598">
    <property type="entry name" value="Ig_sub2"/>
</dbReference>
<reference evidence="3 4" key="1">
    <citation type="submission" date="2019-01" db="EMBL/GenBank/DDBJ databases">
        <title>A draft genome assembly of the solar-powered sea slug Elysia chlorotica.</title>
        <authorList>
            <person name="Cai H."/>
            <person name="Li Q."/>
            <person name="Fang X."/>
            <person name="Li J."/>
            <person name="Curtis N.E."/>
            <person name="Altenburger A."/>
            <person name="Shibata T."/>
            <person name="Feng M."/>
            <person name="Maeda T."/>
            <person name="Schwartz J.A."/>
            <person name="Shigenobu S."/>
            <person name="Lundholm N."/>
            <person name="Nishiyama T."/>
            <person name="Yang H."/>
            <person name="Hasebe M."/>
            <person name="Li S."/>
            <person name="Pierce S.K."/>
            <person name="Wang J."/>
        </authorList>
    </citation>
    <scope>NUCLEOTIDE SEQUENCE [LARGE SCALE GENOMIC DNA]</scope>
    <source>
        <strain evidence="3">EC2010</strain>
        <tissue evidence="3">Whole organism of an adult</tissue>
    </source>
</reference>
<dbReference type="InterPro" id="IPR013106">
    <property type="entry name" value="Ig_V-set"/>
</dbReference>
<proteinExistence type="predicted"/>
<dbReference type="InterPro" id="IPR003599">
    <property type="entry name" value="Ig_sub"/>
</dbReference>
<keyword evidence="1" id="KW-0732">Signal</keyword>
<accession>A0A433UBI6</accession>
<dbReference type="InterPro" id="IPR007110">
    <property type="entry name" value="Ig-like_dom"/>
</dbReference>
<dbReference type="InterPro" id="IPR037448">
    <property type="entry name" value="Zig-8"/>
</dbReference>
<dbReference type="STRING" id="188477.A0A433UBI6"/>
<name>A0A433UBI6_ELYCH</name>
<dbReference type="Pfam" id="PF07679">
    <property type="entry name" value="I-set"/>
    <property type="match status" value="1"/>
</dbReference>
<dbReference type="GO" id="GO:0032589">
    <property type="term" value="C:neuron projection membrane"/>
    <property type="evidence" value="ECO:0007669"/>
    <property type="project" value="TreeGrafter"/>
</dbReference>
<dbReference type="InterPro" id="IPR036179">
    <property type="entry name" value="Ig-like_dom_sf"/>
</dbReference>
<feature type="signal peptide" evidence="1">
    <location>
        <begin position="1"/>
        <end position="26"/>
    </location>
</feature>
<evidence type="ECO:0000256" key="1">
    <source>
        <dbReference type="SAM" id="SignalP"/>
    </source>
</evidence>
<keyword evidence="4" id="KW-1185">Reference proteome</keyword>
<evidence type="ECO:0000313" key="3">
    <source>
        <dbReference type="EMBL" id="RUS91191.1"/>
    </source>
</evidence>
<gene>
    <name evidence="3" type="ORF">EGW08_000997</name>
</gene>
<evidence type="ECO:0000313" key="4">
    <source>
        <dbReference type="Proteomes" id="UP000271974"/>
    </source>
</evidence>
<dbReference type="CDD" id="cd00096">
    <property type="entry name" value="Ig"/>
    <property type="match status" value="1"/>
</dbReference>
<feature type="chain" id="PRO_5019308659" description="Ig-like domain-containing protein" evidence="1">
    <location>
        <begin position="27"/>
        <end position="307"/>
    </location>
</feature>
<dbReference type="SMART" id="SM00408">
    <property type="entry name" value="IGc2"/>
    <property type="match status" value="2"/>
</dbReference>
<dbReference type="OrthoDB" id="190835at2759"/>
<dbReference type="SMART" id="SM00406">
    <property type="entry name" value="IGv"/>
    <property type="match status" value="1"/>
</dbReference>
<dbReference type="Proteomes" id="UP000271974">
    <property type="component" value="Unassembled WGS sequence"/>
</dbReference>
<feature type="domain" description="Ig-like" evidence="2">
    <location>
        <begin position="37"/>
        <end position="140"/>
    </location>
</feature>
<sequence length="307" mass="34628">MDTRQTWIYPALAWIQLLCLLTGVTSVRQPQALYGGPHVKSTQARFNFSVGQTARLHCIVDNLGEKQFVWKFAGKPEPLTVGLMMFSEDERLSVRHDGSKRLWTLEISNVRLEDAGLYECLISSQVRHLRDTMTLDVSVSTADSSVGKNIQITGTSFVNEGGIIQLECSANSSRYPQDNIDWYRNGDTLSTDLARGVNISMRYYQRAMQSTLLIRPARLQDQGDYVCRASSKDVVLKRVIVLKDPNRAQGKREIEPGYSMADQEKSKVSFEDKNSGRDVRSHWTTVLSLSLMSLCLVRTNVYCVDCT</sequence>
<protein>
    <recommendedName>
        <fullName evidence="2">Ig-like domain-containing protein</fullName>
    </recommendedName>
</protein>
<dbReference type="InterPro" id="IPR013098">
    <property type="entry name" value="Ig_I-set"/>
</dbReference>
<dbReference type="EMBL" id="RQTK01000016">
    <property type="protein sequence ID" value="RUS91191.1"/>
    <property type="molecule type" value="Genomic_DNA"/>
</dbReference>